<evidence type="ECO:0000313" key="7">
    <source>
        <dbReference type="Proteomes" id="UP000315295"/>
    </source>
</evidence>
<dbReference type="GO" id="GO:0006979">
    <property type="term" value="P:response to oxidative stress"/>
    <property type="evidence" value="ECO:0007669"/>
    <property type="project" value="InterPro"/>
</dbReference>
<dbReference type="Gene3D" id="3.40.50.1000">
    <property type="entry name" value="HAD superfamily/HAD-like"/>
    <property type="match status" value="1"/>
</dbReference>
<evidence type="ECO:0000256" key="4">
    <source>
        <dbReference type="ARBA" id="ARBA00023002"/>
    </source>
</evidence>
<dbReference type="InterPro" id="IPR000889">
    <property type="entry name" value="Glutathione_peroxidase"/>
</dbReference>
<dbReference type="InterPro" id="IPR029759">
    <property type="entry name" value="GPX_AS"/>
</dbReference>
<dbReference type="InterPro" id="IPR036249">
    <property type="entry name" value="Thioredoxin-like_sf"/>
</dbReference>
<dbReference type="SUPFAM" id="SSF52833">
    <property type="entry name" value="Thioredoxin-like"/>
    <property type="match status" value="1"/>
</dbReference>
<dbReference type="Gene3D" id="3.40.1110.10">
    <property type="entry name" value="Calcium-transporting ATPase, cytoplasmic domain N"/>
    <property type="match status" value="1"/>
</dbReference>
<proteinExistence type="inferred from homology"/>
<evidence type="ECO:0000256" key="3">
    <source>
        <dbReference type="ARBA" id="ARBA00022723"/>
    </source>
</evidence>
<comment type="similarity">
    <text evidence="1 5">Belongs to the glutathione peroxidase family.</text>
</comment>
<dbReference type="SUPFAM" id="SSF81660">
    <property type="entry name" value="Metal cation-transporting ATPase, ATP-binding domain N"/>
    <property type="match status" value="1"/>
</dbReference>
<dbReference type="PROSITE" id="PS00460">
    <property type="entry name" value="GLUTATHIONE_PEROXID_1"/>
    <property type="match status" value="1"/>
</dbReference>
<keyword evidence="7" id="KW-1185">Reference proteome</keyword>
<feature type="non-terminal residue" evidence="6">
    <location>
        <position position="1"/>
    </location>
</feature>
<reference evidence="6 7" key="1">
    <citation type="journal article" date="2019" name="G3 (Bethesda)">
        <title>Sequencing of a Wild Apple (Malus baccata) Genome Unravels the Differences Between Cultivated and Wild Apple Species Regarding Disease Resistance and Cold Tolerance.</title>
        <authorList>
            <person name="Chen X."/>
        </authorList>
    </citation>
    <scope>NUCLEOTIDE SEQUENCE [LARGE SCALE GENOMIC DNA]</scope>
    <source>
        <strain evidence="7">cv. Shandingzi</strain>
        <tissue evidence="6">Leaves</tissue>
    </source>
</reference>
<evidence type="ECO:0000256" key="5">
    <source>
        <dbReference type="RuleBase" id="RU000499"/>
    </source>
</evidence>
<keyword evidence="3" id="KW-0479">Metal-binding</keyword>
<dbReference type="Gene3D" id="3.40.30.10">
    <property type="entry name" value="Glutaredoxin"/>
    <property type="match status" value="1"/>
</dbReference>
<dbReference type="InterPro" id="IPR029760">
    <property type="entry name" value="GPX_CS"/>
</dbReference>
<evidence type="ECO:0000256" key="2">
    <source>
        <dbReference type="ARBA" id="ARBA00022559"/>
    </source>
</evidence>
<dbReference type="Proteomes" id="UP000315295">
    <property type="component" value="Unassembled WGS sequence"/>
</dbReference>
<dbReference type="PROSITE" id="PS51355">
    <property type="entry name" value="GLUTATHIONE_PEROXID_3"/>
    <property type="match status" value="1"/>
</dbReference>
<dbReference type="GO" id="GO:0004601">
    <property type="term" value="F:peroxidase activity"/>
    <property type="evidence" value="ECO:0007669"/>
    <property type="project" value="UniProtKB-KW"/>
</dbReference>
<dbReference type="SUPFAM" id="SSF56784">
    <property type="entry name" value="HAD-like"/>
    <property type="match status" value="1"/>
</dbReference>
<organism evidence="6 7">
    <name type="scientific">Malus baccata</name>
    <name type="common">Siberian crab apple</name>
    <name type="synonym">Pyrus baccata</name>
    <dbReference type="NCBI Taxonomy" id="106549"/>
    <lineage>
        <taxon>Eukaryota</taxon>
        <taxon>Viridiplantae</taxon>
        <taxon>Streptophyta</taxon>
        <taxon>Embryophyta</taxon>
        <taxon>Tracheophyta</taxon>
        <taxon>Spermatophyta</taxon>
        <taxon>Magnoliopsida</taxon>
        <taxon>eudicotyledons</taxon>
        <taxon>Gunneridae</taxon>
        <taxon>Pentapetalae</taxon>
        <taxon>rosids</taxon>
        <taxon>fabids</taxon>
        <taxon>Rosales</taxon>
        <taxon>Rosaceae</taxon>
        <taxon>Amygdaloideae</taxon>
        <taxon>Maleae</taxon>
        <taxon>Malus</taxon>
    </lineage>
</organism>
<comment type="caution">
    <text evidence="6">The sequence shown here is derived from an EMBL/GenBank/DDBJ whole genome shotgun (WGS) entry which is preliminary data.</text>
</comment>
<dbReference type="InterPro" id="IPR023214">
    <property type="entry name" value="HAD_sf"/>
</dbReference>
<evidence type="ECO:0000313" key="6">
    <source>
        <dbReference type="EMBL" id="TQD86172.1"/>
    </source>
</evidence>
<keyword evidence="4 5" id="KW-0560">Oxidoreductase</keyword>
<dbReference type="PANTHER" id="PTHR46594">
    <property type="entry name" value="P-TYPE CATION-TRANSPORTING ATPASE"/>
    <property type="match status" value="1"/>
</dbReference>
<protein>
    <recommendedName>
        <fullName evidence="5">Glutathione peroxidase</fullName>
    </recommendedName>
</protein>
<dbReference type="EMBL" id="VIEB01000574">
    <property type="protein sequence ID" value="TQD86172.1"/>
    <property type="molecule type" value="Genomic_DNA"/>
</dbReference>
<dbReference type="AlphaFoldDB" id="A0A540LIP3"/>
<name>A0A540LIP3_MALBA</name>
<dbReference type="PANTHER" id="PTHR46594:SF2">
    <property type="entry name" value="COPPER-TRANSPORTING ATPASE HMA4"/>
    <property type="match status" value="1"/>
</dbReference>
<dbReference type="InterPro" id="IPR036412">
    <property type="entry name" value="HAD-like_sf"/>
</dbReference>
<dbReference type="GO" id="GO:0000166">
    <property type="term" value="F:nucleotide binding"/>
    <property type="evidence" value="ECO:0007669"/>
    <property type="project" value="InterPro"/>
</dbReference>
<dbReference type="PRINTS" id="PR01011">
    <property type="entry name" value="GLUTPROXDASE"/>
</dbReference>
<dbReference type="PROSITE" id="PS00763">
    <property type="entry name" value="GLUTATHIONE_PEROXID_2"/>
    <property type="match status" value="1"/>
</dbReference>
<sequence>VQDVKGNDVDLSIYKGKVLLVINVASKCGLTNSNYDELNQLYQNYKDQGFEILAFPCNQFGSQEPGTSQKSEPILDDGCAGRISCVLEGEEEESVLDSIVLAQRAKATQIDSPLKTTRPAFKPEADDSSLDGPWAALSGDRLAAAGIGGLPLDGNIPGDPAGVAELEGMPTGNDEVAAISGPSATGEAPTGHFLGALIGVLAEEATRLRSSSSVMDDGDDCDQSSDSPSHHLISTCEHPIAKSVVEHAKRLLKTFGSTKHVMEAKDFEVHTGAGVSGRVGDRMVLAGNKRLMRENNVQVGPEVDKYASEHENLARTCLLVAIDGRIAGSFTVTDPVNPEAARVISYLHMMNITSIMVTADNWAPEAAIAKEKLIESKRYRYDYIIVTGVVRMNYNYPSLQMKGMAVPMVGDGINDSPPLVAPDVGMAIGAVTDVAIEAADIVLMKSNLEDVVIAIHLSRKTMSPI</sequence>
<dbReference type="Pfam" id="PF00255">
    <property type="entry name" value="GSHPx"/>
    <property type="match status" value="1"/>
</dbReference>
<evidence type="ECO:0000256" key="1">
    <source>
        <dbReference type="ARBA" id="ARBA00006926"/>
    </source>
</evidence>
<dbReference type="InterPro" id="IPR023299">
    <property type="entry name" value="ATPase_P-typ_cyto_dom_N"/>
</dbReference>
<dbReference type="GO" id="GO:0046872">
    <property type="term" value="F:metal ion binding"/>
    <property type="evidence" value="ECO:0007669"/>
    <property type="project" value="UniProtKB-KW"/>
</dbReference>
<accession>A0A540LIP3</accession>
<dbReference type="STRING" id="106549.A0A540LIP3"/>
<keyword evidence="2 5" id="KW-0575">Peroxidase</keyword>
<dbReference type="Pfam" id="PF00702">
    <property type="entry name" value="Hydrolase"/>
    <property type="match status" value="1"/>
</dbReference>
<gene>
    <name evidence="6" type="ORF">C1H46_028248</name>
</gene>